<protein>
    <submittedName>
        <fullName evidence="2">(northern house mosquito) hypothetical protein</fullName>
    </submittedName>
</protein>
<evidence type="ECO:0000256" key="1">
    <source>
        <dbReference type="SAM" id="MobiDB-lite"/>
    </source>
</evidence>
<proteinExistence type="predicted"/>
<dbReference type="EMBL" id="HBUE01214710">
    <property type="protein sequence ID" value="CAG6536246.1"/>
    <property type="molecule type" value="Transcribed_RNA"/>
</dbReference>
<name>A0A8D8HKU3_CULPI</name>
<sequence length="154" mass="16476">MSARRGKSITTTARRRFPSGRSHGSGSRKRAGLLPRISTASIVTRRENGTGTGSIANETIGIRPLPVVGQRPTAASIPAVKAVVAVAIREFDGQPTSHTGDDMKIIITMAQTWTSAPGTRRQRPKPTIRTRVRQPISRVTTTAELPTTTAPAKD</sequence>
<reference evidence="2" key="1">
    <citation type="submission" date="2021-05" db="EMBL/GenBank/DDBJ databases">
        <authorList>
            <person name="Alioto T."/>
            <person name="Alioto T."/>
            <person name="Gomez Garrido J."/>
        </authorList>
    </citation>
    <scope>NUCLEOTIDE SEQUENCE</scope>
</reference>
<dbReference type="EMBL" id="HBUE01321227">
    <property type="protein sequence ID" value="CAG6588238.1"/>
    <property type="molecule type" value="Transcribed_RNA"/>
</dbReference>
<organism evidence="2">
    <name type="scientific">Culex pipiens</name>
    <name type="common">House mosquito</name>
    <dbReference type="NCBI Taxonomy" id="7175"/>
    <lineage>
        <taxon>Eukaryota</taxon>
        <taxon>Metazoa</taxon>
        <taxon>Ecdysozoa</taxon>
        <taxon>Arthropoda</taxon>
        <taxon>Hexapoda</taxon>
        <taxon>Insecta</taxon>
        <taxon>Pterygota</taxon>
        <taxon>Neoptera</taxon>
        <taxon>Endopterygota</taxon>
        <taxon>Diptera</taxon>
        <taxon>Nematocera</taxon>
        <taxon>Culicoidea</taxon>
        <taxon>Culicidae</taxon>
        <taxon>Culicinae</taxon>
        <taxon>Culicini</taxon>
        <taxon>Culex</taxon>
        <taxon>Culex</taxon>
    </lineage>
</organism>
<feature type="region of interest" description="Disordered" evidence="1">
    <location>
        <begin position="1"/>
        <end position="32"/>
    </location>
</feature>
<dbReference type="AlphaFoldDB" id="A0A8D8HKU3"/>
<evidence type="ECO:0000313" key="2">
    <source>
        <dbReference type="EMBL" id="CAG6536246.1"/>
    </source>
</evidence>
<feature type="compositionally biased region" description="Basic residues" evidence="1">
    <location>
        <begin position="120"/>
        <end position="132"/>
    </location>
</feature>
<feature type="compositionally biased region" description="Low complexity" evidence="1">
    <location>
        <begin position="140"/>
        <end position="154"/>
    </location>
</feature>
<feature type="region of interest" description="Disordered" evidence="1">
    <location>
        <begin position="113"/>
        <end position="154"/>
    </location>
</feature>
<feature type="compositionally biased region" description="Basic residues" evidence="1">
    <location>
        <begin position="1"/>
        <end position="18"/>
    </location>
</feature>
<accession>A0A8D8HKU3</accession>